<proteinExistence type="predicted"/>
<dbReference type="AlphaFoldDB" id="A0A2P7SN32"/>
<accession>A0A2P7SN32</accession>
<dbReference type="RefSeq" id="WP_106722241.1">
    <property type="nucleotide sequence ID" value="NZ_PXYL01000001.1"/>
</dbReference>
<dbReference type="EMBL" id="PXYL01000001">
    <property type="protein sequence ID" value="PSJ63889.1"/>
    <property type="molecule type" value="Genomic_DNA"/>
</dbReference>
<comment type="caution">
    <text evidence="2">The sequence shown here is derived from an EMBL/GenBank/DDBJ whole genome shotgun (WGS) entry which is preliminary data.</text>
</comment>
<protein>
    <recommendedName>
        <fullName evidence="1">YdhG-like domain-containing protein</fullName>
    </recommendedName>
</protein>
<organism evidence="2 3">
    <name type="scientific">Pseudaminobacter soli</name>
    <name type="common">ex Li et al. 2025</name>
    <dbReference type="NCBI Taxonomy" id="1295366"/>
    <lineage>
        <taxon>Bacteria</taxon>
        <taxon>Pseudomonadati</taxon>
        <taxon>Pseudomonadota</taxon>
        <taxon>Alphaproteobacteria</taxon>
        <taxon>Hyphomicrobiales</taxon>
        <taxon>Phyllobacteriaceae</taxon>
        <taxon>Pseudaminobacter</taxon>
    </lineage>
</organism>
<name>A0A2P7SN32_9HYPH</name>
<sequence length="124" mass="13232">MSNSVNEYVAALSGWQAAVVTELRRSILDTRNVAETFKGGHPVYEAGGPVCLVKALSGHVNLGFWRGALLTDLDARLVPHGEFEMASIKLKGPGEISPADVRRLVLAAVALNLERGDPLTLARA</sequence>
<dbReference type="OrthoDB" id="7427882at2"/>
<keyword evidence="3" id="KW-1185">Reference proteome</keyword>
<dbReference type="Proteomes" id="UP000240653">
    <property type="component" value="Unassembled WGS sequence"/>
</dbReference>
<dbReference type="SUPFAM" id="SSF159888">
    <property type="entry name" value="YdhG-like"/>
    <property type="match status" value="1"/>
</dbReference>
<dbReference type="InterPro" id="IPR014922">
    <property type="entry name" value="YdhG-like"/>
</dbReference>
<reference evidence="2 3" key="1">
    <citation type="submission" date="2018-03" db="EMBL/GenBank/DDBJ databases">
        <title>The draft genome of Mesorhizobium soli JCM 19897.</title>
        <authorList>
            <person name="Li L."/>
            <person name="Liu L."/>
            <person name="Liang L."/>
            <person name="Wang T."/>
            <person name="Zhang X."/>
        </authorList>
    </citation>
    <scope>NUCLEOTIDE SEQUENCE [LARGE SCALE GENOMIC DNA]</scope>
    <source>
        <strain evidence="2 3">JCM 19897</strain>
    </source>
</reference>
<evidence type="ECO:0000259" key="1">
    <source>
        <dbReference type="Pfam" id="PF08818"/>
    </source>
</evidence>
<evidence type="ECO:0000313" key="2">
    <source>
        <dbReference type="EMBL" id="PSJ63889.1"/>
    </source>
</evidence>
<dbReference type="Pfam" id="PF08818">
    <property type="entry name" value="DUF1801"/>
    <property type="match status" value="1"/>
</dbReference>
<feature type="domain" description="YdhG-like" evidence="1">
    <location>
        <begin position="18"/>
        <end position="109"/>
    </location>
</feature>
<evidence type="ECO:0000313" key="3">
    <source>
        <dbReference type="Proteomes" id="UP000240653"/>
    </source>
</evidence>
<gene>
    <name evidence="2" type="ORF">C7I85_01845</name>
</gene>